<feature type="compositionally biased region" description="Basic and acidic residues" evidence="1">
    <location>
        <begin position="446"/>
        <end position="455"/>
    </location>
</feature>
<evidence type="ECO:0000256" key="1">
    <source>
        <dbReference type="SAM" id="MobiDB-lite"/>
    </source>
</evidence>
<evidence type="ECO:0000313" key="3">
    <source>
        <dbReference type="Proteomes" id="UP000046395"/>
    </source>
</evidence>
<protein>
    <submittedName>
        <fullName evidence="4">Protein kinase domain-containing protein</fullName>
    </submittedName>
</protein>
<reference evidence="4" key="1">
    <citation type="submission" date="2019-12" db="UniProtKB">
        <authorList>
            <consortium name="WormBaseParasite"/>
        </authorList>
    </citation>
    <scope>IDENTIFICATION</scope>
</reference>
<dbReference type="Pfam" id="PF00069">
    <property type="entry name" value="Pkinase"/>
    <property type="match status" value="1"/>
</dbReference>
<sequence>MSAVSRVPLNKDWLGRGKKFRERWVVHSMVAMGEICNMYIVREDGRSEEFAMKVEYETGKSSPLILEVYVMSKLQGKPHVLTFYDAGLEHDYIFMVMQLAGKSLEQLFYENKERFSLGTTARLGIQCLEAIRDLHMVGFVHRNITPSNFVLGNKRENYRTVYMIDFAMARQFADMKTCVWNVPRSKCCFCGSVRYASPHAHRGLEQSCRDDLWSLFYMLIEFALGKLPWQHETDLDAAGFIKQTIRSKDLLGPLPKPFYDFMEGLENLNFTSIPDYAWFISKLSDVCLMVNCNSNDNYEWEDEKGAVPVLSGTMPAESPESLFHLGRTTVEAVRSNLDPSGLITSVFGPGFGATTLPAVRGRCSACNAFRLSVFVASSVVIVVAWHGTGVSYVSPRTASKVVALKPGLYTEGISPDGSRFDLTASTVVSAKVEEPPKGRTGCLDLGKQDTSHSADDEPIGGSKASLKVLAPCVQK</sequence>
<accession>A0A5S6QKM1</accession>
<dbReference type="SMART" id="SM00220">
    <property type="entry name" value="S_TKc"/>
    <property type="match status" value="1"/>
</dbReference>
<feature type="domain" description="Protein kinase" evidence="2">
    <location>
        <begin position="24"/>
        <end position="288"/>
    </location>
</feature>
<dbReference type="SUPFAM" id="SSF56112">
    <property type="entry name" value="Protein kinase-like (PK-like)"/>
    <property type="match status" value="1"/>
</dbReference>
<dbReference type="InterPro" id="IPR011009">
    <property type="entry name" value="Kinase-like_dom_sf"/>
</dbReference>
<organism evidence="3 4">
    <name type="scientific">Trichuris muris</name>
    <name type="common">Mouse whipworm</name>
    <dbReference type="NCBI Taxonomy" id="70415"/>
    <lineage>
        <taxon>Eukaryota</taxon>
        <taxon>Metazoa</taxon>
        <taxon>Ecdysozoa</taxon>
        <taxon>Nematoda</taxon>
        <taxon>Enoplea</taxon>
        <taxon>Dorylaimia</taxon>
        <taxon>Trichinellida</taxon>
        <taxon>Trichuridae</taxon>
        <taxon>Trichuris</taxon>
    </lineage>
</organism>
<dbReference type="InterPro" id="IPR050235">
    <property type="entry name" value="CK1_Ser-Thr_kinase"/>
</dbReference>
<evidence type="ECO:0000313" key="4">
    <source>
        <dbReference type="WBParaSite" id="TMUE_2000007437.1"/>
    </source>
</evidence>
<keyword evidence="3" id="KW-1185">Reference proteome</keyword>
<dbReference type="GO" id="GO:0004672">
    <property type="term" value="F:protein kinase activity"/>
    <property type="evidence" value="ECO:0007669"/>
    <property type="project" value="InterPro"/>
</dbReference>
<dbReference type="PROSITE" id="PS50011">
    <property type="entry name" value="PROTEIN_KINASE_DOM"/>
    <property type="match status" value="1"/>
</dbReference>
<dbReference type="GO" id="GO:0005524">
    <property type="term" value="F:ATP binding"/>
    <property type="evidence" value="ECO:0007669"/>
    <property type="project" value="InterPro"/>
</dbReference>
<dbReference type="STRING" id="70415.A0A5S6QKM1"/>
<dbReference type="InterPro" id="IPR000719">
    <property type="entry name" value="Prot_kinase_dom"/>
</dbReference>
<proteinExistence type="predicted"/>
<dbReference type="AlphaFoldDB" id="A0A5S6QKM1"/>
<dbReference type="Proteomes" id="UP000046395">
    <property type="component" value="Unassembled WGS sequence"/>
</dbReference>
<dbReference type="PANTHER" id="PTHR11909">
    <property type="entry name" value="CASEIN KINASE-RELATED"/>
    <property type="match status" value="1"/>
</dbReference>
<name>A0A5S6QKM1_TRIMR</name>
<feature type="region of interest" description="Disordered" evidence="1">
    <location>
        <begin position="438"/>
        <end position="462"/>
    </location>
</feature>
<dbReference type="WBParaSite" id="TMUE_2000007437.1">
    <property type="protein sequence ID" value="TMUE_2000007437.1"/>
    <property type="gene ID" value="WBGene00288681"/>
</dbReference>
<evidence type="ECO:0000259" key="2">
    <source>
        <dbReference type="PROSITE" id="PS50011"/>
    </source>
</evidence>
<dbReference type="Gene3D" id="1.10.510.10">
    <property type="entry name" value="Transferase(Phosphotransferase) domain 1"/>
    <property type="match status" value="1"/>
</dbReference>